<dbReference type="EMBL" id="CP063196">
    <property type="protein sequence ID" value="UOE18585.1"/>
    <property type="molecule type" value="Genomic_DNA"/>
</dbReference>
<protein>
    <recommendedName>
        <fullName evidence="1">CdiI immunity protein domain-containing protein</fullName>
    </recommendedName>
</protein>
<organism evidence="2 3">
    <name type="scientific">Thermobifida halotolerans</name>
    <dbReference type="NCBI Taxonomy" id="483545"/>
    <lineage>
        <taxon>Bacteria</taxon>
        <taxon>Bacillati</taxon>
        <taxon>Actinomycetota</taxon>
        <taxon>Actinomycetes</taxon>
        <taxon>Streptosporangiales</taxon>
        <taxon>Nocardiopsidaceae</taxon>
        <taxon>Thermobifida</taxon>
    </lineage>
</organism>
<proteinExistence type="predicted"/>
<feature type="domain" description="CdiI immunity protein" evidence="1">
    <location>
        <begin position="11"/>
        <end position="96"/>
    </location>
</feature>
<evidence type="ECO:0000313" key="3">
    <source>
        <dbReference type="Proteomes" id="UP000265719"/>
    </source>
</evidence>
<dbReference type="Proteomes" id="UP000265719">
    <property type="component" value="Chromosome"/>
</dbReference>
<evidence type="ECO:0000259" key="1">
    <source>
        <dbReference type="Pfam" id="PF18593"/>
    </source>
</evidence>
<keyword evidence="3" id="KW-1185">Reference proteome</keyword>
<dbReference type="InterPro" id="IPR041129">
    <property type="entry name" value="CdiI_2"/>
</dbReference>
<name>A0AA97LV30_9ACTN</name>
<sequence>MNIERSFRGKFGSLEYFVEAYLHQDWSIDGGSVAEIMKNRKELVSMAPKIRRDAEALLGEGLAEGELEDLFENTWKSGYEPDVDEGETWAGVLQEIIEASLAIDPEEKG</sequence>
<dbReference type="KEGG" id="thao:NI17_017440"/>
<gene>
    <name evidence="2" type="ORF">NI17_017440</name>
</gene>
<dbReference type="Pfam" id="PF18593">
    <property type="entry name" value="CdiI_2"/>
    <property type="match status" value="1"/>
</dbReference>
<dbReference type="RefSeq" id="WP_147416939.1">
    <property type="nucleotide sequence ID" value="NZ_CP063196.1"/>
</dbReference>
<reference evidence="2" key="1">
    <citation type="submission" date="2020-10" db="EMBL/GenBank/DDBJ databases">
        <title>De novo genome project of the cellulose decomposer Thermobifida halotolerans type strain.</title>
        <authorList>
            <person name="Nagy I."/>
            <person name="Horvath B."/>
            <person name="Kukolya J."/>
            <person name="Nagy I."/>
            <person name="Orsini M."/>
        </authorList>
    </citation>
    <scope>NUCLEOTIDE SEQUENCE</scope>
    <source>
        <strain evidence="2">DSM 44931</strain>
    </source>
</reference>
<dbReference type="AlphaFoldDB" id="A0AA97LV30"/>
<evidence type="ECO:0000313" key="2">
    <source>
        <dbReference type="EMBL" id="UOE18585.1"/>
    </source>
</evidence>
<accession>A0AA97LV30</accession>